<dbReference type="InterPro" id="IPR015940">
    <property type="entry name" value="UBA"/>
</dbReference>
<dbReference type="PROSITE" id="PS50030">
    <property type="entry name" value="UBA"/>
    <property type="match status" value="1"/>
</dbReference>
<dbReference type="Gene3D" id="1.10.8.10">
    <property type="entry name" value="DNA helicase RuvA subunit, C-terminal domain"/>
    <property type="match status" value="1"/>
</dbReference>
<feature type="compositionally biased region" description="Polar residues" evidence="12">
    <location>
        <begin position="1073"/>
        <end position="1109"/>
    </location>
</feature>
<dbReference type="SUPFAM" id="SSF47473">
    <property type="entry name" value="EF-hand"/>
    <property type="match status" value="3"/>
</dbReference>
<evidence type="ECO:0000259" key="15">
    <source>
        <dbReference type="PROSITE" id="PS50222"/>
    </source>
</evidence>
<comment type="function">
    <text evidence="11">Component of the PAN1 actin cytoskeleton-regulatory complex required for the internalization of endosomes during actin-coupled endocytosis. The complex links the site of endocytosis to the cell membrane-associated actin cytoskeleton. Mediates uptake of external molecules and vacuolar degradation of plasma membrane proteins. Plays a role in the proper organization of the cell membrane-associated actin cytoskeleton and promotes its destabilization.</text>
</comment>
<keyword evidence="8" id="KW-0175">Coiled coil</keyword>
<feature type="compositionally biased region" description="Low complexity" evidence="12">
    <location>
        <begin position="1278"/>
        <end position="1296"/>
    </location>
</feature>
<feature type="compositionally biased region" description="Polar residues" evidence="12">
    <location>
        <begin position="757"/>
        <end position="782"/>
    </location>
</feature>
<feature type="compositionally biased region" description="Low complexity" evidence="12">
    <location>
        <begin position="783"/>
        <end position="796"/>
    </location>
</feature>
<dbReference type="OrthoDB" id="524326at2759"/>
<feature type="region of interest" description="Disordered" evidence="12">
    <location>
        <begin position="381"/>
        <end position="562"/>
    </location>
</feature>
<dbReference type="GO" id="GO:0005509">
    <property type="term" value="F:calcium ion binding"/>
    <property type="evidence" value="ECO:0007669"/>
    <property type="project" value="InterPro"/>
</dbReference>
<feature type="compositionally biased region" description="Polar residues" evidence="12">
    <location>
        <begin position="1398"/>
        <end position="1407"/>
    </location>
</feature>
<dbReference type="EMBL" id="ML977146">
    <property type="protein sequence ID" value="KAF1989186.1"/>
    <property type="molecule type" value="Genomic_DNA"/>
</dbReference>
<evidence type="ECO:0000256" key="11">
    <source>
        <dbReference type="ARBA" id="ARBA00025194"/>
    </source>
</evidence>
<evidence type="ECO:0000256" key="10">
    <source>
        <dbReference type="ARBA" id="ARBA00023212"/>
    </source>
</evidence>
<keyword evidence="5" id="KW-0254">Endocytosis</keyword>
<dbReference type="InterPro" id="IPR018247">
    <property type="entry name" value="EF_Hand_1_Ca_BS"/>
</dbReference>
<feature type="compositionally biased region" description="Polar residues" evidence="12">
    <location>
        <begin position="466"/>
        <end position="480"/>
    </location>
</feature>
<comment type="subcellular location">
    <subcellularLocation>
        <location evidence="3">Cell membrane</location>
        <topology evidence="3">Peripheral membrane protein</topology>
        <orientation evidence="3">Cytoplasmic side</orientation>
    </subcellularLocation>
    <subcellularLocation>
        <location evidence="2">Cytoplasm</location>
        <location evidence="2">Cytoskeleton</location>
        <location evidence="2">Actin patch</location>
    </subcellularLocation>
    <subcellularLocation>
        <location evidence="1">Endosome membrane</location>
        <topology evidence="1">Peripheral membrane protein</topology>
        <orientation evidence="1">Cytoplasmic side</orientation>
    </subcellularLocation>
</comment>
<feature type="domain" description="EH" evidence="14">
    <location>
        <begin position="143"/>
        <end position="233"/>
    </location>
</feature>
<dbReference type="GO" id="GO:0005886">
    <property type="term" value="C:plasma membrane"/>
    <property type="evidence" value="ECO:0007669"/>
    <property type="project" value="UniProtKB-SubCell"/>
</dbReference>
<reference evidence="16" key="1">
    <citation type="journal article" date="2020" name="Stud. Mycol.">
        <title>101 Dothideomycetes genomes: a test case for predicting lifestyles and emergence of pathogens.</title>
        <authorList>
            <person name="Haridas S."/>
            <person name="Albert R."/>
            <person name="Binder M."/>
            <person name="Bloem J."/>
            <person name="Labutti K."/>
            <person name="Salamov A."/>
            <person name="Andreopoulos B."/>
            <person name="Baker S."/>
            <person name="Barry K."/>
            <person name="Bills G."/>
            <person name="Bluhm B."/>
            <person name="Cannon C."/>
            <person name="Castanera R."/>
            <person name="Culley D."/>
            <person name="Daum C."/>
            <person name="Ezra D."/>
            <person name="Gonzalez J."/>
            <person name="Henrissat B."/>
            <person name="Kuo A."/>
            <person name="Liang C."/>
            <person name="Lipzen A."/>
            <person name="Lutzoni F."/>
            <person name="Magnuson J."/>
            <person name="Mondo S."/>
            <person name="Nolan M."/>
            <person name="Ohm R."/>
            <person name="Pangilinan J."/>
            <person name="Park H.-J."/>
            <person name="Ramirez L."/>
            <person name="Alfaro M."/>
            <person name="Sun H."/>
            <person name="Tritt A."/>
            <person name="Yoshinaga Y."/>
            <person name="Zwiers L.-H."/>
            <person name="Turgeon B."/>
            <person name="Goodwin S."/>
            <person name="Spatafora J."/>
            <person name="Crous P."/>
            <person name="Grigoriev I."/>
        </authorList>
    </citation>
    <scope>NUCLEOTIDE SEQUENCE</scope>
    <source>
        <strain evidence="16">CBS 113979</strain>
    </source>
</reference>
<feature type="compositionally biased region" description="Basic and acidic residues" evidence="12">
    <location>
        <begin position="515"/>
        <end position="525"/>
    </location>
</feature>
<keyword evidence="6" id="KW-0967">Endosome</keyword>
<evidence type="ECO:0000259" key="14">
    <source>
        <dbReference type="PROSITE" id="PS50031"/>
    </source>
</evidence>
<dbReference type="Gene3D" id="1.10.238.10">
    <property type="entry name" value="EF-hand"/>
    <property type="match status" value="3"/>
</dbReference>
<dbReference type="PROSITE" id="PS00018">
    <property type="entry name" value="EF_HAND_1"/>
    <property type="match status" value="1"/>
</dbReference>
<dbReference type="InterPro" id="IPR000261">
    <property type="entry name" value="EH_dom"/>
</dbReference>
<dbReference type="SMART" id="SM00054">
    <property type="entry name" value="EFh"/>
    <property type="match status" value="3"/>
</dbReference>
<evidence type="ECO:0000256" key="1">
    <source>
        <dbReference type="ARBA" id="ARBA00004125"/>
    </source>
</evidence>
<proteinExistence type="predicted"/>
<organism evidence="16 17">
    <name type="scientific">Aulographum hederae CBS 113979</name>
    <dbReference type="NCBI Taxonomy" id="1176131"/>
    <lineage>
        <taxon>Eukaryota</taxon>
        <taxon>Fungi</taxon>
        <taxon>Dikarya</taxon>
        <taxon>Ascomycota</taxon>
        <taxon>Pezizomycotina</taxon>
        <taxon>Dothideomycetes</taxon>
        <taxon>Pleosporomycetidae</taxon>
        <taxon>Aulographales</taxon>
        <taxon>Aulographaceae</taxon>
    </lineage>
</organism>
<sequence length="1450" mass="154513">MADSSVDLNHPRLGLSPEEKRLFTQLFKQADSENVSVVTGEDAVKFFERTNLPATVLGEIWQIADVENRGFLEPPGFCICLRLIGHYQSGREPSPELAFQPGPLPQFDGWNPPAPPGPPPAAAIQPQLSGTGPIRVPPLDPGRAADYAAMFEKSGTHDGVMSGETAKQFFDKARLPNDVLGRIWNLADTEQRGALSVTEFIIAMHLLASFKSRAMAALPNQLPAGLYEAASRRGAAPRPIPGPGPAAIPRQFSGAGPQRTSSPLSRPPYGAPPQSPYATGNDWLITPQEKQQYDLMFARVDTKKAGYILGEQAVSFFSDSGLGPEILATIWDLADINSEGRLNPDEFAVAMHLIRHQRGKNPANLPETLPANLIPPSMRNQVRPTAQPTAPAFPEPPAVPKSASEDLFGLDAFTSSPPPVQTQQTTGGSGNFKREDPFGSKTSSPTSPKGFQPAQRAGTGSFKPFTPTSAFGQSAFGQGLQSQNTGASGSSSSQARGMPAQASAMDDLLGDNDPEISKKLTKETSELANMSNQIGTLTNQMKEVQNKKSTTESDLNSTSTQKRDLELRLSQFRQQYENEVRSVRNLEERLSSSRSETQKLRQELSSIENEFHQVQNQHREIGAALQADQQENATLKERIRQTNSEIGTLKPQLEKMRLDARQQKGMVSINKKQLATNESERDKMKTEMGDLSRQATENARSAAQESQVVSPALSTTSRDTNPFFKKSPQGSVDNGMKASGFHSAQNQGQDKFDNFFGRSSGTPQSANPQVSSRGLESNIPTFSTGSGPSVESSEPGVPTPSASPPLSNYHESPRTGEPPAPPDGRQFTSRELPIRDTVPRSESFSSSVRVGTPGTRYGAGGAETPTAGGTNLAHETGSVASENSRPERETFGSTMFPSGPTPGSMSRTGSGSRGEDLFKSFGQPSGLGKEVPGAFPDDEPMKPSITGGSAFSQRSKESGRGSEGFQSSRSDPFGAPERTAGKPDFDAAFASFGNMKPTPEGPAPGSTTNGSADPSNKFNSEFPPIEDLSKDDDSDTSEDRGFDDDFTQASPAHRRQTSSGQAQAQASERPETSDSNANSFLGTQRPTISQVASTSSDLPTPNAQQSPPTYDQAMPPQRTMSGSRDPNQFPSEFGGLLPSREDPTHSPPPSQSPEQSLSTTAGGHGEALFGNRPEGSSPTGATSSFQPTSPLHEGSSTEPSSTYHSATSYVSGTDKNNKAQSPLEPSSTATVKPAFPDDFDDGFDDLADAAEADDKGDDDFLAASRGEDFDDFNPTFDSPSASKSASQATPTAQSSSIRTAEGSFGDFDSMTQSFAQPKSVQAPQASTKHDWDAIFSGLDQSTSDPAKDLGSTTESSGVGFGSSSGMGSAFTDPKSNTGMGMGMGERREEESSGALSPPQLTRALSASSEHDDPILKDLTSMGYSRSNALAALEKYDYDKQKAAEYLLESH</sequence>
<evidence type="ECO:0000256" key="9">
    <source>
        <dbReference type="ARBA" id="ARBA00023203"/>
    </source>
</evidence>
<evidence type="ECO:0000256" key="7">
    <source>
        <dbReference type="ARBA" id="ARBA00022837"/>
    </source>
</evidence>
<feature type="domain" description="EF-hand" evidence="15">
    <location>
        <begin position="175"/>
        <end position="210"/>
    </location>
</feature>
<keyword evidence="7" id="KW-0106">Calcium</keyword>
<feature type="compositionally biased region" description="Acidic residues" evidence="12">
    <location>
        <begin position="1237"/>
        <end position="1260"/>
    </location>
</feature>
<feature type="region of interest" description="Disordered" evidence="12">
    <location>
        <begin position="233"/>
        <end position="280"/>
    </location>
</feature>
<evidence type="ECO:0000256" key="2">
    <source>
        <dbReference type="ARBA" id="ARBA00004134"/>
    </source>
</evidence>
<feature type="compositionally biased region" description="Polar residues" evidence="12">
    <location>
        <begin position="840"/>
        <end position="849"/>
    </location>
</feature>
<feature type="region of interest" description="Disordered" evidence="12">
    <location>
        <begin position="662"/>
        <end position="1413"/>
    </location>
</feature>
<feature type="compositionally biased region" description="Low complexity" evidence="12">
    <location>
        <begin position="897"/>
        <end position="910"/>
    </location>
</feature>
<dbReference type="PANTHER" id="PTHR11216">
    <property type="entry name" value="EH DOMAIN"/>
    <property type="match status" value="1"/>
</dbReference>
<feature type="compositionally biased region" description="Polar residues" evidence="12">
    <location>
        <begin position="1118"/>
        <end position="1130"/>
    </location>
</feature>
<feature type="compositionally biased region" description="Polar residues" evidence="12">
    <location>
        <begin position="526"/>
        <end position="543"/>
    </location>
</feature>
<dbReference type="Pfam" id="PF12763">
    <property type="entry name" value="EH"/>
    <property type="match status" value="3"/>
</dbReference>
<feature type="domain" description="EF-hand" evidence="15">
    <location>
        <begin position="322"/>
        <end position="357"/>
    </location>
</feature>
<evidence type="ECO:0000256" key="3">
    <source>
        <dbReference type="ARBA" id="ARBA00004413"/>
    </source>
</evidence>
<feature type="compositionally biased region" description="Low complexity" evidence="12">
    <location>
        <begin position="1058"/>
        <end position="1067"/>
    </location>
</feature>
<feature type="compositionally biased region" description="Acidic residues" evidence="12">
    <location>
        <begin position="1029"/>
        <end position="1046"/>
    </location>
</feature>
<name>A0A6G1H7J2_9PEZI</name>
<dbReference type="InterPro" id="IPR009060">
    <property type="entry name" value="UBA-like_sf"/>
</dbReference>
<feature type="compositionally biased region" description="Low complexity" evidence="12">
    <location>
        <begin position="481"/>
        <end position="495"/>
    </location>
</feature>
<feature type="compositionally biased region" description="Polar residues" evidence="12">
    <location>
        <begin position="1309"/>
        <end position="1326"/>
    </location>
</feature>
<evidence type="ECO:0000313" key="17">
    <source>
        <dbReference type="Proteomes" id="UP000800041"/>
    </source>
</evidence>
<dbReference type="PROSITE" id="PS50031">
    <property type="entry name" value="EH"/>
    <property type="match status" value="3"/>
</dbReference>
<dbReference type="Proteomes" id="UP000800041">
    <property type="component" value="Unassembled WGS sequence"/>
</dbReference>
<gene>
    <name evidence="16" type="ORF">K402DRAFT_391337</name>
</gene>
<evidence type="ECO:0000256" key="4">
    <source>
        <dbReference type="ARBA" id="ARBA00011159"/>
    </source>
</evidence>
<dbReference type="InterPro" id="IPR011992">
    <property type="entry name" value="EF-hand-dom_pair"/>
</dbReference>
<evidence type="ECO:0000256" key="12">
    <source>
        <dbReference type="SAM" id="MobiDB-lite"/>
    </source>
</evidence>
<keyword evidence="17" id="KW-1185">Reference proteome</keyword>
<evidence type="ECO:0008006" key="18">
    <source>
        <dbReference type="Google" id="ProtNLM"/>
    </source>
</evidence>
<evidence type="ECO:0000256" key="6">
    <source>
        <dbReference type="ARBA" id="ARBA00022753"/>
    </source>
</evidence>
<dbReference type="SUPFAM" id="SSF46934">
    <property type="entry name" value="UBA-like"/>
    <property type="match status" value="1"/>
</dbReference>
<feature type="compositionally biased region" description="Pro residues" evidence="12">
    <location>
        <begin position="265"/>
        <end position="275"/>
    </location>
</feature>
<feature type="domain" description="EH" evidence="14">
    <location>
        <begin position="19"/>
        <end position="95"/>
    </location>
</feature>
<feature type="compositionally biased region" description="Basic and acidic residues" evidence="12">
    <location>
        <begin position="678"/>
        <end position="690"/>
    </location>
</feature>
<keyword evidence="10" id="KW-0206">Cytoskeleton</keyword>
<keyword evidence="10" id="KW-0963">Cytoplasm</keyword>
<dbReference type="PANTHER" id="PTHR11216:SF170">
    <property type="entry name" value="DYNAMIN ASSOCIATED PROTEIN 160, ISOFORM D"/>
    <property type="match status" value="1"/>
</dbReference>
<feature type="compositionally biased region" description="Polar residues" evidence="12">
    <location>
        <begin position="1005"/>
        <end position="1019"/>
    </location>
</feature>
<dbReference type="PROSITE" id="PS50222">
    <property type="entry name" value="EF_HAND_2"/>
    <property type="match status" value="2"/>
</dbReference>
<evidence type="ECO:0000256" key="8">
    <source>
        <dbReference type="ARBA" id="ARBA00023054"/>
    </source>
</evidence>
<feature type="compositionally biased region" description="Polar residues" evidence="12">
    <location>
        <begin position="693"/>
        <end position="720"/>
    </location>
</feature>
<feature type="domain" description="EH" evidence="14">
    <location>
        <begin position="289"/>
        <end position="380"/>
    </location>
</feature>
<dbReference type="GO" id="GO:0006897">
    <property type="term" value="P:endocytosis"/>
    <property type="evidence" value="ECO:0007669"/>
    <property type="project" value="UniProtKB-KW"/>
</dbReference>
<accession>A0A6G1H7J2</accession>
<dbReference type="GO" id="GO:0010008">
    <property type="term" value="C:endosome membrane"/>
    <property type="evidence" value="ECO:0007669"/>
    <property type="project" value="UniProtKB-SubCell"/>
</dbReference>
<dbReference type="InterPro" id="IPR002048">
    <property type="entry name" value="EF_hand_dom"/>
</dbReference>
<evidence type="ECO:0000313" key="16">
    <source>
        <dbReference type="EMBL" id="KAF1989186.1"/>
    </source>
</evidence>
<dbReference type="GO" id="GO:0030479">
    <property type="term" value="C:actin cortical patch"/>
    <property type="evidence" value="ECO:0007669"/>
    <property type="project" value="UniProtKB-SubCell"/>
</dbReference>
<feature type="compositionally biased region" description="Polar residues" evidence="12">
    <location>
        <begin position="440"/>
        <end position="449"/>
    </location>
</feature>
<feature type="domain" description="UBA" evidence="13">
    <location>
        <begin position="1409"/>
        <end position="1449"/>
    </location>
</feature>
<dbReference type="SMART" id="SM00027">
    <property type="entry name" value="EH"/>
    <property type="match status" value="3"/>
</dbReference>
<keyword evidence="9" id="KW-0009">Actin-binding</keyword>
<protein>
    <recommendedName>
        <fullName evidence="18">EF-hand</fullName>
    </recommendedName>
</protein>
<dbReference type="SMART" id="SM00165">
    <property type="entry name" value="UBA"/>
    <property type="match status" value="1"/>
</dbReference>
<dbReference type="CDD" id="cd00052">
    <property type="entry name" value="EH"/>
    <property type="match status" value="3"/>
</dbReference>
<dbReference type="GO" id="GO:0003779">
    <property type="term" value="F:actin binding"/>
    <property type="evidence" value="ECO:0007669"/>
    <property type="project" value="UniProtKB-KW"/>
</dbReference>
<feature type="compositionally biased region" description="Polar residues" evidence="12">
    <location>
        <begin position="1174"/>
        <end position="1230"/>
    </location>
</feature>
<evidence type="ECO:0000259" key="13">
    <source>
        <dbReference type="PROSITE" id="PS50030"/>
    </source>
</evidence>
<evidence type="ECO:0000256" key="5">
    <source>
        <dbReference type="ARBA" id="ARBA00022583"/>
    </source>
</evidence>
<comment type="subunit">
    <text evidence="4">Component of the PAN1 actin cytoskeleton-regulatory complex.</text>
</comment>
<dbReference type="GO" id="GO:0016197">
    <property type="term" value="P:endosomal transport"/>
    <property type="evidence" value="ECO:0007669"/>
    <property type="project" value="TreeGrafter"/>
</dbReference>